<comment type="caution">
    <text evidence="1">The sequence shown here is derived from an EMBL/GenBank/DDBJ whole genome shotgun (WGS) entry which is preliminary data.</text>
</comment>
<reference evidence="1 2" key="1">
    <citation type="journal article" date="2021" name="Commun. Biol.">
        <title>The genome of Shorea leprosula (Dipterocarpaceae) highlights the ecological relevance of drought in aseasonal tropical rainforests.</title>
        <authorList>
            <person name="Ng K.K.S."/>
            <person name="Kobayashi M.J."/>
            <person name="Fawcett J.A."/>
            <person name="Hatakeyama M."/>
            <person name="Paape T."/>
            <person name="Ng C.H."/>
            <person name="Ang C.C."/>
            <person name="Tnah L.H."/>
            <person name="Lee C.T."/>
            <person name="Nishiyama T."/>
            <person name="Sese J."/>
            <person name="O'Brien M.J."/>
            <person name="Copetti D."/>
            <person name="Mohd Noor M.I."/>
            <person name="Ong R.C."/>
            <person name="Putra M."/>
            <person name="Sireger I.Z."/>
            <person name="Indrioko S."/>
            <person name="Kosugi Y."/>
            <person name="Izuno A."/>
            <person name="Isagi Y."/>
            <person name="Lee S.L."/>
            <person name="Shimizu K.K."/>
        </authorList>
    </citation>
    <scope>NUCLEOTIDE SEQUENCE [LARGE SCALE GENOMIC DNA]</scope>
    <source>
        <strain evidence="1">214</strain>
    </source>
</reference>
<keyword evidence="2" id="KW-1185">Reference proteome</keyword>
<organism evidence="1 2">
    <name type="scientific">Rubroshorea leprosula</name>
    <dbReference type="NCBI Taxonomy" id="152421"/>
    <lineage>
        <taxon>Eukaryota</taxon>
        <taxon>Viridiplantae</taxon>
        <taxon>Streptophyta</taxon>
        <taxon>Embryophyta</taxon>
        <taxon>Tracheophyta</taxon>
        <taxon>Spermatophyta</taxon>
        <taxon>Magnoliopsida</taxon>
        <taxon>eudicotyledons</taxon>
        <taxon>Gunneridae</taxon>
        <taxon>Pentapetalae</taxon>
        <taxon>rosids</taxon>
        <taxon>malvids</taxon>
        <taxon>Malvales</taxon>
        <taxon>Dipterocarpaceae</taxon>
        <taxon>Rubroshorea</taxon>
    </lineage>
</organism>
<evidence type="ECO:0000313" key="1">
    <source>
        <dbReference type="EMBL" id="GKV32578.1"/>
    </source>
</evidence>
<sequence length="177" mass="20473">MEKALTNKGFKRSSIASIFSVMDNCQIQGANLEGQEPRATLRSKAQPHRTSCCSSNQGIHQGKEWNFLLNNCSLKDLGARFYWGLECYHVDGLQRIPVYLPLSIKAQPSHPPSLKQIKAIPREWWESLEWDHPNAKDVLCPMLEFEDSTLSESEQSEWEDYTLWESEPPEWEDYPED</sequence>
<name>A0AAV5L5N6_9ROSI</name>
<dbReference type="Proteomes" id="UP001054252">
    <property type="component" value="Unassembled WGS sequence"/>
</dbReference>
<accession>A0AAV5L5N6</accession>
<dbReference type="AlphaFoldDB" id="A0AAV5L5N6"/>
<protein>
    <submittedName>
        <fullName evidence="1">Uncharacterized protein</fullName>
    </submittedName>
</protein>
<proteinExistence type="predicted"/>
<evidence type="ECO:0000313" key="2">
    <source>
        <dbReference type="Proteomes" id="UP001054252"/>
    </source>
</evidence>
<gene>
    <name evidence="1" type="ORF">SLEP1_g41173</name>
</gene>
<dbReference type="EMBL" id="BPVZ01000096">
    <property type="protein sequence ID" value="GKV32578.1"/>
    <property type="molecule type" value="Genomic_DNA"/>
</dbReference>